<gene>
    <name evidence="3" type="ORF">SAMN05421594_1841</name>
</gene>
<feature type="domain" description="Endonuclease GajA/Old nuclease/RecF-like AAA" evidence="1">
    <location>
        <begin position="1"/>
        <end position="393"/>
    </location>
</feature>
<dbReference type="RefSeq" id="WP_167375265.1">
    <property type="nucleotide sequence ID" value="NZ_FOVD01000002.1"/>
</dbReference>
<keyword evidence="3" id="KW-0255">Endonuclease</keyword>
<dbReference type="Gene3D" id="3.40.50.300">
    <property type="entry name" value="P-loop containing nucleotide triphosphate hydrolases"/>
    <property type="match status" value="1"/>
</dbReference>
<proteinExistence type="predicted"/>
<reference evidence="4" key="1">
    <citation type="submission" date="2016-10" db="EMBL/GenBank/DDBJ databases">
        <authorList>
            <person name="Varghese N."/>
            <person name="Submissions S."/>
        </authorList>
    </citation>
    <scope>NUCLEOTIDE SEQUENCE [LARGE SCALE GENOMIC DNA]</scope>
    <source>
        <strain evidence="4">DSM 25575</strain>
    </source>
</reference>
<dbReference type="InterPro" id="IPR041685">
    <property type="entry name" value="AAA_GajA/Old/RecF-like"/>
</dbReference>
<dbReference type="InterPro" id="IPR034139">
    <property type="entry name" value="TOPRIM_OLD"/>
</dbReference>
<keyword evidence="4" id="KW-1185">Reference proteome</keyword>
<evidence type="ECO:0000259" key="1">
    <source>
        <dbReference type="Pfam" id="PF13175"/>
    </source>
</evidence>
<organism evidence="3 4">
    <name type="scientific">Chryseobacterium oleae</name>
    <dbReference type="NCBI Taxonomy" id="491207"/>
    <lineage>
        <taxon>Bacteria</taxon>
        <taxon>Pseudomonadati</taxon>
        <taxon>Bacteroidota</taxon>
        <taxon>Flavobacteriia</taxon>
        <taxon>Flavobacteriales</taxon>
        <taxon>Weeksellaceae</taxon>
        <taxon>Chryseobacterium group</taxon>
        <taxon>Chryseobacterium</taxon>
    </lineage>
</organism>
<protein>
    <submittedName>
        <fullName evidence="3">Predicted ATP-dependent endonuclease of the OLD family, contains P-loop ATPase and TOPRIM domains</fullName>
    </submittedName>
</protein>
<dbReference type="PANTHER" id="PTHR43581:SF2">
    <property type="entry name" value="EXCINUCLEASE ATPASE SUBUNIT"/>
    <property type="match status" value="1"/>
</dbReference>
<keyword evidence="3" id="KW-0540">Nuclease</keyword>
<dbReference type="InterPro" id="IPR051396">
    <property type="entry name" value="Bact_Antivir_Def_Nuclease"/>
</dbReference>
<dbReference type="SUPFAM" id="SSF52540">
    <property type="entry name" value="P-loop containing nucleoside triphosphate hydrolases"/>
    <property type="match status" value="1"/>
</dbReference>
<keyword evidence="3" id="KW-0378">Hydrolase</keyword>
<dbReference type="CDD" id="cd01026">
    <property type="entry name" value="TOPRIM_OLD"/>
    <property type="match status" value="1"/>
</dbReference>
<name>A0A1I4XGQ2_CHROL</name>
<dbReference type="InterPro" id="IPR027417">
    <property type="entry name" value="P-loop_NTPase"/>
</dbReference>
<dbReference type="PANTHER" id="PTHR43581">
    <property type="entry name" value="ATP/GTP PHOSPHATASE"/>
    <property type="match status" value="1"/>
</dbReference>
<dbReference type="GO" id="GO:0004519">
    <property type="term" value="F:endonuclease activity"/>
    <property type="evidence" value="ECO:0007669"/>
    <property type="project" value="UniProtKB-KW"/>
</dbReference>
<sequence length="684" mass="80050">MKLNSITIKNFRALDDITLEIENDLTLIVGKNNTGKTSVFEALNFFLVQEKKDLKFENFSQNSYSIFKHCLSLYDEWREIDENDEIEKEIKEKEIKKLMPKIQLTLNIGYNENESLINLSDFITDLDSNITSTLITLSFESKETFKLFESFKNRIDKNLNIILWLKDNVKLHYHLKCYAGELDDPLDDIYRNTIKKILKIESIKASRKLDDVGDDRNKTLEVGFSDYYKESNKENDANVKKLENSLDKISKELETDYKAILNDILKELKSFGLDPKINIPDIELKSVFESEKILEKNIKYFYKNGEIDLPENFNGLGYSNLIYLVLKIISFVEKFKKAKKEERTEFLLILIEEPEAHLHPQMQQVFIKEINKLLVKHKISVQVIISSHSPHIIAEAGIDLDKGFDRIRYFNKIKNKIIINDFNKFRHKDDYKETFRFLKQYMNLHKCDIFFADKVIMVEGITEKMLLPLMINKVADSLQNEYISVLEVGGAYTQKFKEILHFIKIKTLIITDIDSVSSINGEECITSEENAITSNSTLIDWIPKKNTIKDLCECTSEEKFDGEYIMVTYQIKENDEHDYLARSLEEAIINKNLDFFRSNITQENGSIKKIKSFFTLMNSHSSENLLVKTPWELRPKSSSTKTNFSFDLMTFNEKEIKKNWEVPLYIKEGLEWLAGMCMIKQNLE</sequence>
<dbReference type="Pfam" id="PF20469">
    <property type="entry name" value="OLD-like_TOPRIM"/>
    <property type="match status" value="1"/>
</dbReference>
<dbReference type="Pfam" id="PF13175">
    <property type="entry name" value="AAA_15"/>
    <property type="match status" value="1"/>
</dbReference>
<dbReference type="AlphaFoldDB" id="A0A1I4XGQ2"/>
<dbReference type="EMBL" id="FOVD01000002">
    <property type="protein sequence ID" value="SFN25091.1"/>
    <property type="molecule type" value="Genomic_DNA"/>
</dbReference>
<dbReference type="Proteomes" id="UP000198769">
    <property type="component" value="Unassembled WGS sequence"/>
</dbReference>
<feature type="domain" description="OLD protein-like TOPRIM" evidence="2">
    <location>
        <begin position="450"/>
        <end position="514"/>
    </location>
</feature>
<evidence type="ECO:0000259" key="2">
    <source>
        <dbReference type="Pfam" id="PF20469"/>
    </source>
</evidence>
<evidence type="ECO:0000313" key="4">
    <source>
        <dbReference type="Proteomes" id="UP000198769"/>
    </source>
</evidence>
<evidence type="ECO:0000313" key="3">
    <source>
        <dbReference type="EMBL" id="SFN25091.1"/>
    </source>
</evidence>
<accession>A0A1I4XGQ2</accession>